<sequence>MFLRKSPPPHILSADGAGATAESGRPPWREDGAADALLLLAIGEERQFRQRNLHSVSCKIYHKSFNNNNKKKDQEMFKFCPVVTQILFLLKASA</sequence>
<accession>A0A8X6FLL1</accession>
<dbReference type="EMBL" id="BMAO01032638">
    <property type="protein sequence ID" value="GFQ83602.1"/>
    <property type="molecule type" value="Genomic_DNA"/>
</dbReference>
<protein>
    <submittedName>
        <fullName evidence="2">Uncharacterized protein</fullName>
    </submittedName>
</protein>
<proteinExistence type="predicted"/>
<feature type="compositionally biased region" description="Pro residues" evidence="1">
    <location>
        <begin position="1"/>
        <end position="10"/>
    </location>
</feature>
<gene>
    <name evidence="2" type="ORF">TNCT_460251</name>
</gene>
<dbReference type="AlphaFoldDB" id="A0A8X6FLL1"/>
<reference evidence="2" key="1">
    <citation type="submission" date="2020-07" db="EMBL/GenBank/DDBJ databases">
        <title>Multicomponent nature underlies the extraordinary mechanical properties of spider dragline silk.</title>
        <authorList>
            <person name="Kono N."/>
            <person name="Nakamura H."/>
            <person name="Mori M."/>
            <person name="Yoshida Y."/>
            <person name="Ohtoshi R."/>
            <person name="Malay A.D."/>
            <person name="Moran D.A.P."/>
            <person name="Tomita M."/>
            <person name="Numata K."/>
            <person name="Arakawa K."/>
        </authorList>
    </citation>
    <scope>NUCLEOTIDE SEQUENCE</scope>
</reference>
<organism evidence="2 3">
    <name type="scientific">Trichonephila clavata</name>
    <name type="common">Joro spider</name>
    <name type="synonym">Nephila clavata</name>
    <dbReference type="NCBI Taxonomy" id="2740835"/>
    <lineage>
        <taxon>Eukaryota</taxon>
        <taxon>Metazoa</taxon>
        <taxon>Ecdysozoa</taxon>
        <taxon>Arthropoda</taxon>
        <taxon>Chelicerata</taxon>
        <taxon>Arachnida</taxon>
        <taxon>Araneae</taxon>
        <taxon>Araneomorphae</taxon>
        <taxon>Entelegynae</taxon>
        <taxon>Araneoidea</taxon>
        <taxon>Nephilidae</taxon>
        <taxon>Trichonephila</taxon>
    </lineage>
</organism>
<evidence type="ECO:0000256" key="1">
    <source>
        <dbReference type="SAM" id="MobiDB-lite"/>
    </source>
</evidence>
<evidence type="ECO:0000313" key="3">
    <source>
        <dbReference type="Proteomes" id="UP000887116"/>
    </source>
</evidence>
<name>A0A8X6FLL1_TRICU</name>
<feature type="region of interest" description="Disordered" evidence="1">
    <location>
        <begin position="1"/>
        <end position="28"/>
    </location>
</feature>
<evidence type="ECO:0000313" key="2">
    <source>
        <dbReference type="EMBL" id="GFQ83602.1"/>
    </source>
</evidence>
<keyword evidence="3" id="KW-1185">Reference proteome</keyword>
<dbReference type="Proteomes" id="UP000887116">
    <property type="component" value="Unassembled WGS sequence"/>
</dbReference>
<comment type="caution">
    <text evidence="2">The sequence shown here is derived from an EMBL/GenBank/DDBJ whole genome shotgun (WGS) entry which is preliminary data.</text>
</comment>